<dbReference type="SUPFAM" id="SSF46785">
    <property type="entry name" value="Winged helix' DNA-binding domain"/>
    <property type="match status" value="1"/>
</dbReference>
<evidence type="ECO:0000313" key="5">
    <source>
        <dbReference type="EMBL" id="RVU16438.1"/>
    </source>
</evidence>
<evidence type="ECO:0000256" key="3">
    <source>
        <dbReference type="ARBA" id="ARBA00023163"/>
    </source>
</evidence>
<evidence type="ECO:0000259" key="4">
    <source>
        <dbReference type="PROSITE" id="PS50949"/>
    </source>
</evidence>
<sequence>MSSHSAPPKARDTEPTDWVRPLVRENLGERAYADLRAALMRGQLRPRERLRLRPMSVRFGISATPMREALLRLVSEKALAIDARGSVVVPTLTLAELLEIRAIRIDLEGRAAATAAVVASAAEIDGLAAIHEAISECHRTRDFERAVNLNTEFHLGLCRLARLPVLCDIVETLWVRCGPILSHLYDGGLPDWEPHPHRRMLGALRRRDPDEARDAAREDIERGGQGLLVYVQATASP</sequence>
<dbReference type="SUPFAM" id="SSF48008">
    <property type="entry name" value="GntR ligand-binding domain-like"/>
    <property type="match status" value="1"/>
</dbReference>
<dbReference type="RefSeq" id="WP_127731366.1">
    <property type="nucleotide sequence ID" value="NZ_SACP01000016.1"/>
</dbReference>
<keyword evidence="2" id="KW-0238">DNA-binding</keyword>
<keyword evidence="6" id="KW-1185">Reference proteome</keyword>
<dbReference type="InterPro" id="IPR036388">
    <property type="entry name" value="WH-like_DNA-bd_sf"/>
</dbReference>
<dbReference type="AlphaFoldDB" id="A0A437P2S2"/>
<dbReference type="GO" id="GO:0003677">
    <property type="term" value="F:DNA binding"/>
    <property type="evidence" value="ECO:0007669"/>
    <property type="project" value="UniProtKB-KW"/>
</dbReference>
<dbReference type="SMART" id="SM00345">
    <property type="entry name" value="HTH_GNTR"/>
    <property type="match status" value="1"/>
</dbReference>
<name>A0A437P2S2_9HYPH</name>
<protein>
    <submittedName>
        <fullName evidence="5">GntR family transcriptional regulator</fullName>
    </submittedName>
</protein>
<organism evidence="5 6">
    <name type="scientific">Methylobacterium oryzihabitans</name>
    <dbReference type="NCBI Taxonomy" id="2499852"/>
    <lineage>
        <taxon>Bacteria</taxon>
        <taxon>Pseudomonadati</taxon>
        <taxon>Pseudomonadota</taxon>
        <taxon>Alphaproteobacteria</taxon>
        <taxon>Hyphomicrobiales</taxon>
        <taxon>Methylobacteriaceae</taxon>
        <taxon>Methylobacterium</taxon>
    </lineage>
</organism>
<dbReference type="EMBL" id="SACP01000016">
    <property type="protein sequence ID" value="RVU16438.1"/>
    <property type="molecule type" value="Genomic_DNA"/>
</dbReference>
<dbReference type="InterPro" id="IPR036390">
    <property type="entry name" value="WH_DNA-bd_sf"/>
</dbReference>
<comment type="caution">
    <text evidence="5">The sequence shown here is derived from an EMBL/GenBank/DDBJ whole genome shotgun (WGS) entry which is preliminary data.</text>
</comment>
<dbReference type="SMART" id="SM00895">
    <property type="entry name" value="FCD"/>
    <property type="match status" value="1"/>
</dbReference>
<keyword evidence="1" id="KW-0805">Transcription regulation</keyword>
<dbReference type="GO" id="GO:0003700">
    <property type="term" value="F:DNA-binding transcription factor activity"/>
    <property type="evidence" value="ECO:0007669"/>
    <property type="project" value="InterPro"/>
</dbReference>
<dbReference type="InterPro" id="IPR008920">
    <property type="entry name" value="TF_FadR/GntR_C"/>
</dbReference>
<feature type="domain" description="HTH gntR-type" evidence="4">
    <location>
        <begin position="25"/>
        <end position="91"/>
    </location>
</feature>
<dbReference type="Proteomes" id="UP000286997">
    <property type="component" value="Unassembled WGS sequence"/>
</dbReference>
<dbReference type="OrthoDB" id="9815654at2"/>
<dbReference type="PROSITE" id="PS50949">
    <property type="entry name" value="HTH_GNTR"/>
    <property type="match status" value="1"/>
</dbReference>
<dbReference type="Gene3D" id="1.10.10.10">
    <property type="entry name" value="Winged helix-like DNA-binding domain superfamily/Winged helix DNA-binding domain"/>
    <property type="match status" value="1"/>
</dbReference>
<evidence type="ECO:0000313" key="6">
    <source>
        <dbReference type="Proteomes" id="UP000286997"/>
    </source>
</evidence>
<proteinExistence type="predicted"/>
<dbReference type="PANTHER" id="PTHR43537">
    <property type="entry name" value="TRANSCRIPTIONAL REGULATOR, GNTR FAMILY"/>
    <property type="match status" value="1"/>
</dbReference>
<reference evidence="5 6" key="1">
    <citation type="submission" date="2019-01" db="EMBL/GenBank/DDBJ databases">
        <authorList>
            <person name="Chen W.-M."/>
        </authorList>
    </citation>
    <scope>NUCLEOTIDE SEQUENCE [LARGE SCALE GENOMIC DNA]</scope>
    <source>
        <strain evidence="5 6">TER-1</strain>
    </source>
</reference>
<accession>A0A437P2S2</accession>
<dbReference type="Gene3D" id="1.20.120.530">
    <property type="entry name" value="GntR ligand-binding domain-like"/>
    <property type="match status" value="1"/>
</dbReference>
<dbReference type="InterPro" id="IPR000524">
    <property type="entry name" value="Tscrpt_reg_HTH_GntR"/>
</dbReference>
<dbReference type="Pfam" id="PF07729">
    <property type="entry name" value="FCD"/>
    <property type="match status" value="1"/>
</dbReference>
<dbReference type="PANTHER" id="PTHR43537:SF39">
    <property type="entry name" value="HTH-TYPE TRANSCRIPTIONAL REGULATOR MCBR"/>
    <property type="match status" value="1"/>
</dbReference>
<evidence type="ECO:0000256" key="2">
    <source>
        <dbReference type="ARBA" id="ARBA00023125"/>
    </source>
</evidence>
<evidence type="ECO:0000256" key="1">
    <source>
        <dbReference type="ARBA" id="ARBA00023015"/>
    </source>
</evidence>
<dbReference type="InterPro" id="IPR011711">
    <property type="entry name" value="GntR_C"/>
</dbReference>
<dbReference type="Pfam" id="PF00392">
    <property type="entry name" value="GntR"/>
    <property type="match status" value="1"/>
</dbReference>
<keyword evidence="3" id="KW-0804">Transcription</keyword>
<gene>
    <name evidence="5" type="ORF">EOE48_17290</name>
</gene>